<evidence type="ECO:0000313" key="12">
    <source>
        <dbReference type="EMBL" id="RAI38175.1"/>
    </source>
</evidence>
<dbReference type="Pfam" id="PF01636">
    <property type="entry name" value="APH"/>
    <property type="match status" value="1"/>
</dbReference>
<dbReference type="GO" id="GO:0016740">
    <property type="term" value="F:transferase activity"/>
    <property type="evidence" value="ECO:0007669"/>
    <property type="project" value="UniProtKB-KW"/>
</dbReference>
<evidence type="ECO:0000256" key="9">
    <source>
        <dbReference type="ARBA" id="ARBA00022842"/>
    </source>
</evidence>
<dbReference type="InterPro" id="IPR003442">
    <property type="entry name" value="T6A_TsaE"/>
</dbReference>
<feature type="domain" description="Aminoglycoside phosphotransferase" evidence="11">
    <location>
        <begin position="180"/>
        <end position="434"/>
    </location>
</feature>
<keyword evidence="13" id="KW-1185">Reference proteome</keyword>
<dbReference type="EMBL" id="NPEU01000139">
    <property type="protein sequence ID" value="RAI38175.1"/>
    <property type="molecule type" value="Genomic_DNA"/>
</dbReference>
<evidence type="ECO:0000256" key="2">
    <source>
        <dbReference type="ARBA" id="ARBA00007599"/>
    </source>
</evidence>
<keyword evidence="6" id="KW-0479">Metal-binding</keyword>
<keyword evidence="7" id="KW-0547">Nucleotide-binding</keyword>
<keyword evidence="9" id="KW-0460">Magnesium</keyword>
<dbReference type="InterPro" id="IPR012180">
    <property type="entry name" value="Bifunc_ATPase/PTrfase"/>
</dbReference>
<dbReference type="NCBIfam" id="TIGR00150">
    <property type="entry name" value="T6A_YjeE"/>
    <property type="match status" value="1"/>
</dbReference>
<dbReference type="InterPro" id="IPR027417">
    <property type="entry name" value="P-loop_NTPase"/>
</dbReference>
<evidence type="ECO:0000256" key="1">
    <source>
        <dbReference type="ARBA" id="ARBA00004496"/>
    </source>
</evidence>
<dbReference type="Pfam" id="PF02367">
    <property type="entry name" value="TsaE"/>
    <property type="match status" value="1"/>
</dbReference>
<dbReference type="GO" id="GO:0046872">
    <property type="term" value="F:metal ion binding"/>
    <property type="evidence" value="ECO:0007669"/>
    <property type="project" value="UniProtKB-KW"/>
</dbReference>
<dbReference type="InterPro" id="IPR011009">
    <property type="entry name" value="Kinase-like_dom_sf"/>
</dbReference>
<accession>A0A327KL28</accession>
<protein>
    <recommendedName>
        <fullName evidence="3">tRNA threonylcarbamoyladenosine biosynthesis protein TsaE</fullName>
    </recommendedName>
    <alternativeName>
        <fullName evidence="10">t(6)A37 threonylcarbamoyladenosine biosynthesis protein TsaE</fullName>
    </alternativeName>
</protein>
<organism evidence="12 13">
    <name type="scientific">Rhodoplanes elegans</name>
    <dbReference type="NCBI Taxonomy" id="29408"/>
    <lineage>
        <taxon>Bacteria</taxon>
        <taxon>Pseudomonadati</taxon>
        <taxon>Pseudomonadota</taxon>
        <taxon>Alphaproteobacteria</taxon>
        <taxon>Hyphomicrobiales</taxon>
        <taxon>Nitrobacteraceae</taxon>
        <taxon>Rhodoplanes</taxon>
    </lineage>
</organism>
<dbReference type="Gene3D" id="3.90.1200.10">
    <property type="match status" value="1"/>
</dbReference>
<evidence type="ECO:0000256" key="3">
    <source>
        <dbReference type="ARBA" id="ARBA00019010"/>
    </source>
</evidence>
<evidence type="ECO:0000256" key="10">
    <source>
        <dbReference type="ARBA" id="ARBA00032441"/>
    </source>
</evidence>
<name>A0A327KL28_9BRAD</name>
<keyword evidence="4" id="KW-0963">Cytoplasm</keyword>
<evidence type="ECO:0000313" key="13">
    <source>
        <dbReference type="Proteomes" id="UP000248863"/>
    </source>
</evidence>
<sequence length="515" mass="56779">MEPVRPGSTPITLTLADEEATRRFAADLATTLDPGDVVMLSGDLGAGKTTLARALIRHLADDPELDVPSPTFTLVQSYEMARFTLMHADFYRLQSEDDLAELGLAEIPSDAVVLIEWPDRAPGLVAEDRLEIELRLRPDQGEDTRVAHVAGHGRLAGRVERILHLRRFLEKAGVADARRERLAGDASARSYERVQLADRTILLMNAPRRPDGPPIRNGRSYSAIAHLSEDVKAFVAVADALRTLGFSAPEVYAADLAEGFVLVEELGDETGVAGDPPAPIEERYRAAVDLLVALHGHMLLPAELPVTPQLTYRLPDYDLDAFLIEIELLLDWYLPRLTAVPSTPARSAFLSFWRDALKPVLAQPSTWVLRDFHSPNLIWLPERSGIARVGVIDFQDAVMGPAAYDLASLLQDARVTVPEELEIELLGRYAKARRANEPAFDVGQFAQIYATVAAQRATKILGIFARLEKRDGKPQYLRHMPRVMTYLQRALAHPSLAPLKAWYSAYVPPPPGGAG</sequence>
<keyword evidence="5" id="KW-0819">tRNA processing</keyword>
<proteinExistence type="inferred from homology"/>
<reference evidence="12 13" key="1">
    <citation type="submission" date="2017-07" db="EMBL/GenBank/DDBJ databases">
        <title>Draft Genome Sequences of Select Purple Nonsulfur Bacteria.</title>
        <authorList>
            <person name="Lasarre B."/>
            <person name="Mckinlay J.B."/>
        </authorList>
    </citation>
    <scope>NUCLEOTIDE SEQUENCE [LARGE SCALE GENOMIC DNA]</scope>
    <source>
        <strain evidence="12 13">DSM 11907</strain>
    </source>
</reference>
<dbReference type="PANTHER" id="PTHR33540">
    <property type="entry name" value="TRNA THREONYLCARBAMOYLADENOSINE BIOSYNTHESIS PROTEIN TSAE"/>
    <property type="match status" value="1"/>
</dbReference>
<dbReference type="SUPFAM" id="SSF56112">
    <property type="entry name" value="Protein kinase-like (PK-like)"/>
    <property type="match status" value="1"/>
</dbReference>
<dbReference type="PANTHER" id="PTHR33540:SF2">
    <property type="entry name" value="TRNA THREONYLCARBAMOYLADENOSINE BIOSYNTHESIS PROTEIN TSAE"/>
    <property type="match status" value="1"/>
</dbReference>
<dbReference type="GO" id="GO:0002949">
    <property type="term" value="P:tRNA threonylcarbamoyladenosine modification"/>
    <property type="evidence" value="ECO:0007669"/>
    <property type="project" value="InterPro"/>
</dbReference>
<comment type="similarity">
    <text evidence="2">Belongs to the TsaE family.</text>
</comment>
<evidence type="ECO:0000256" key="5">
    <source>
        <dbReference type="ARBA" id="ARBA00022694"/>
    </source>
</evidence>
<evidence type="ECO:0000256" key="7">
    <source>
        <dbReference type="ARBA" id="ARBA00022741"/>
    </source>
</evidence>
<dbReference type="InterPro" id="IPR002575">
    <property type="entry name" value="Aminoglycoside_PTrfase"/>
</dbReference>
<dbReference type="SUPFAM" id="SSF52540">
    <property type="entry name" value="P-loop containing nucleoside triphosphate hydrolases"/>
    <property type="match status" value="1"/>
</dbReference>
<keyword evidence="12" id="KW-0808">Transferase</keyword>
<dbReference type="GO" id="GO:0005737">
    <property type="term" value="C:cytoplasm"/>
    <property type="evidence" value="ECO:0007669"/>
    <property type="project" value="UniProtKB-SubCell"/>
</dbReference>
<evidence type="ECO:0000256" key="8">
    <source>
        <dbReference type="ARBA" id="ARBA00022840"/>
    </source>
</evidence>
<dbReference type="Proteomes" id="UP000248863">
    <property type="component" value="Unassembled WGS sequence"/>
</dbReference>
<keyword evidence="8" id="KW-0067">ATP-binding</keyword>
<dbReference type="Gene3D" id="3.30.200.20">
    <property type="entry name" value="Phosphorylase Kinase, domain 1"/>
    <property type="match status" value="1"/>
</dbReference>
<gene>
    <name evidence="12" type="ORF">CH338_13565</name>
</gene>
<evidence type="ECO:0000256" key="4">
    <source>
        <dbReference type="ARBA" id="ARBA00022490"/>
    </source>
</evidence>
<dbReference type="OrthoDB" id="9809275at2"/>
<dbReference type="Gene3D" id="3.40.50.300">
    <property type="entry name" value="P-loop containing nucleotide triphosphate hydrolases"/>
    <property type="match status" value="1"/>
</dbReference>
<comment type="subcellular location">
    <subcellularLocation>
        <location evidence="1">Cytoplasm</location>
    </subcellularLocation>
</comment>
<evidence type="ECO:0000256" key="6">
    <source>
        <dbReference type="ARBA" id="ARBA00022723"/>
    </source>
</evidence>
<comment type="caution">
    <text evidence="12">The sequence shown here is derived from an EMBL/GenBank/DDBJ whole genome shotgun (WGS) entry which is preliminary data.</text>
</comment>
<dbReference type="PIRSF" id="PIRSF036599">
    <property type="entry name" value="AtpPhos"/>
    <property type="match status" value="1"/>
</dbReference>
<evidence type="ECO:0000259" key="11">
    <source>
        <dbReference type="Pfam" id="PF01636"/>
    </source>
</evidence>
<dbReference type="GO" id="GO:0005524">
    <property type="term" value="F:ATP binding"/>
    <property type="evidence" value="ECO:0007669"/>
    <property type="project" value="UniProtKB-KW"/>
</dbReference>
<dbReference type="RefSeq" id="WP_111357701.1">
    <property type="nucleotide sequence ID" value="NZ_NPEU01000139.1"/>
</dbReference>
<dbReference type="AlphaFoldDB" id="A0A327KL28"/>